<name>A0A4S2AY13_9BACE</name>
<dbReference type="Pfam" id="PF14055">
    <property type="entry name" value="NVEALA"/>
    <property type="match status" value="1"/>
</dbReference>
<organism evidence="1 2">
    <name type="scientific">Bacteroides muris</name>
    <name type="common">ex Afrizal et al. 2022</name>
    <dbReference type="NCBI Taxonomy" id="2516960"/>
    <lineage>
        <taxon>Bacteria</taxon>
        <taxon>Pseudomonadati</taxon>
        <taxon>Bacteroidota</taxon>
        <taxon>Bacteroidia</taxon>
        <taxon>Bacteroidales</taxon>
        <taxon>Bacteroidaceae</taxon>
        <taxon>Bacteroides</taxon>
    </lineage>
</organism>
<keyword evidence="2" id="KW-1185">Reference proteome</keyword>
<dbReference type="EMBL" id="SRYZ01000016">
    <property type="protein sequence ID" value="TGY06469.1"/>
    <property type="molecule type" value="Genomic_DNA"/>
</dbReference>
<evidence type="ECO:0000313" key="2">
    <source>
        <dbReference type="Proteomes" id="UP000310532"/>
    </source>
</evidence>
<evidence type="ECO:0008006" key="3">
    <source>
        <dbReference type="Google" id="ProtNLM"/>
    </source>
</evidence>
<dbReference type="Proteomes" id="UP000310532">
    <property type="component" value="Unassembled WGS sequence"/>
</dbReference>
<reference evidence="1 2" key="1">
    <citation type="submission" date="2019-04" db="EMBL/GenBank/DDBJ databases">
        <title>Microbes associate with the intestines of laboratory mice.</title>
        <authorList>
            <person name="Navarre W."/>
            <person name="Wong E."/>
            <person name="Huang K."/>
            <person name="Tropini C."/>
            <person name="Ng K."/>
            <person name="Yu B."/>
        </authorList>
    </citation>
    <scope>NUCLEOTIDE SEQUENCE [LARGE SCALE GENOMIC DNA]</scope>
    <source>
        <strain evidence="1 2">NM69_E16B</strain>
    </source>
</reference>
<sequence>MKNLKKKIWVIGLFLVVATAVSFHINTEKSRLDALMFENVEALASDEWGPNVDCVGSGSLDCPRIHVKVYFIANAR</sequence>
<dbReference type="InterPro" id="IPR025905">
    <property type="entry name" value="NVEALA"/>
</dbReference>
<protein>
    <recommendedName>
        <fullName evidence="3">NVEALA protein</fullName>
    </recommendedName>
</protein>
<proteinExistence type="predicted"/>
<evidence type="ECO:0000313" key="1">
    <source>
        <dbReference type="EMBL" id="TGY06469.1"/>
    </source>
</evidence>
<comment type="caution">
    <text evidence="1">The sequence shown here is derived from an EMBL/GenBank/DDBJ whole genome shotgun (WGS) entry which is preliminary data.</text>
</comment>
<gene>
    <name evidence="1" type="ORF">E5355_08790</name>
</gene>
<dbReference type="RefSeq" id="WP_136010057.1">
    <property type="nucleotide sequence ID" value="NZ_SRYZ01000016.1"/>
</dbReference>
<dbReference type="AlphaFoldDB" id="A0A4S2AY13"/>
<accession>A0A4S2AY13</accession>